<organism evidence="1 2">
    <name type="scientific">Mytilus galloprovincialis</name>
    <name type="common">Mediterranean mussel</name>
    <dbReference type="NCBI Taxonomy" id="29158"/>
    <lineage>
        <taxon>Eukaryota</taxon>
        <taxon>Metazoa</taxon>
        <taxon>Spiralia</taxon>
        <taxon>Lophotrochozoa</taxon>
        <taxon>Mollusca</taxon>
        <taxon>Bivalvia</taxon>
        <taxon>Autobranchia</taxon>
        <taxon>Pteriomorphia</taxon>
        <taxon>Mytilida</taxon>
        <taxon>Mytiloidea</taxon>
        <taxon>Mytilidae</taxon>
        <taxon>Mytilinae</taxon>
        <taxon>Mytilus</taxon>
    </lineage>
</organism>
<dbReference type="Proteomes" id="UP000596742">
    <property type="component" value="Unassembled WGS sequence"/>
</dbReference>
<dbReference type="EMBL" id="UYJE01002696">
    <property type="protein sequence ID" value="VDI12925.1"/>
    <property type="molecule type" value="Genomic_DNA"/>
</dbReference>
<sequence length="105" mass="11227">MRKTRSSVSIGVMTAPLLSVGYTGGGYAGDVGAPPEPVCLPLDPNFGKTSGEDYGRMHGAEFMTNFFASNSLNQDVPCAVCRDNKASSVIMIPGKNRCYKGWNME</sequence>
<keyword evidence="2" id="KW-1185">Reference proteome</keyword>
<gene>
    <name evidence="1" type="ORF">MGAL_10B085635</name>
</gene>
<dbReference type="OrthoDB" id="6086925at2759"/>
<name>A0A8B6D216_MYTGA</name>
<dbReference type="AlphaFoldDB" id="A0A8B6D216"/>
<reference evidence="1" key="1">
    <citation type="submission" date="2018-11" db="EMBL/GenBank/DDBJ databases">
        <authorList>
            <person name="Alioto T."/>
            <person name="Alioto T."/>
        </authorList>
    </citation>
    <scope>NUCLEOTIDE SEQUENCE</scope>
</reference>
<protein>
    <submittedName>
        <fullName evidence="1">Uncharacterized protein</fullName>
    </submittedName>
</protein>
<proteinExistence type="predicted"/>
<evidence type="ECO:0000313" key="1">
    <source>
        <dbReference type="EMBL" id="VDI12925.1"/>
    </source>
</evidence>
<comment type="caution">
    <text evidence="1">The sequence shown here is derived from an EMBL/GenBank/DDBJ whole genome shotgun (WGS) entry which is preliminary data.</text>
</comment>
<evidence type="ECO:0000313" key="2">
    <source>
        <dbReference type="Proteomes" id="UP000596742"/>
    </source>
</evidence>
<accession>A0A8B6D216</accession>